<dbReference type="Gene3D" id="3.30.40.10">
    <property type="entry name" value="Zinc/RING finger domain, C3HC4 (zinc finger)"/>
    <property type="match status" value="1"/>
</dbReference>
<evidence type="ECO:0000256" key="1">
    <source>
        <dbReference type="SAM" id="SignalP"/>
    </source>
</evidence>
<feature type="chain" id="PRO_5025589466" description="RING-type domain-containing protein" evidence="1">
    <location>
        <begin position="21"/>
        <end position="118"/>
    </location>
</feature>
<reference evidence="2" key="1">
    <citation type="journal article" date="2019" name="Environ. Microbiol.">
        <title>Fungal ecological strategies reflected in gene transcription - a case study of two litter decomposers.</title>
        <authorList>
            <person name="Barbi F."/>
            <person name="Kohler A."/>
            <person name="Barry K."/>
            <person name="Baskaran P."/>
            <person name="Daum C."/>
            <person name="Fauchery L."/>
            <person name="Ihrmark K."/>
            <person name="Kuo A."/>
            <person name="LaButti K."/>
            <person name="Lipzen A."/>
            <person name="Morin E."/>
            <person name="Grigoriev I.V."/>
            <person name="Henrissat B."/>
            <person name="Lindahl B."/>
            <person name="Martin F."/>
        </authorList>
    </citation>
    <scope>NUCLEOTIDE SEQUENCE</scope>
    <source>
        <strain evidence="2">JB14</strain>
    </source>
</reference>
<proteinExistence type="predicted"/>
<keyword evidence="3" id="KW-1185">Reference proteome</keyword>
<dbReference type="AlphaFoldDB" id="A0A6A4HFQ5"/>
<gene>
    <name evidence="2" type="ORF">BT96DRAFT_996578</name>
</gene>
<dbReference type="EMBL" id="ML769511">
    <property type="protein sequence ID" value="KAE9396571.1"/>
    <property type="molecule type" value="Genomic_DNA"/>
</dbReference>
<accession>A0A6A4HFQ5</accession>
<organism evidence="2 3">
    <name type="scientific">Gymnopus androsaceus JB14</name>
    <dbReference type="NCBI Taxonomy" id="1447944"/>
    <lineage>
        <taxon>Eukaryota</taxon>
        <taxon>Fungi</taxon>
        <taxon>Dikarya</taxon>
        <taxon>Basidiomycota</taxon>
        <taxon>Agaricomycotina</taxon>
        <taxon>Agaricomycetes</taxon>
        <taxon>Agaricomycetidae</taxon>
        <taxon>Agaricales</taxon>
        <taxon>Marasmiineae</taxon>
        <taxon>Omphalotaceae</taxon>
        <taxon>Gymnopus</taxon>
    </lineage>
</organism>
<evidence type="ECO:0000313" key="2">
    <source>
        <dbReference type="EMBL" id="KAE9396571.1"/>
    </source>
</evidence>
<evidence type="ECO:0008006" key="4">
    <source>
        <dbReference type="Google" id="ProtNLM"/>
    </source>
</evidence>
<evidence type="ECO:0000313" key="3">
    <source>
        <dbReference type="Proteomes" id="UP000799118"/>
    </source>
</evidence>
<dbReference type="InterPro" id="IPR013083">
    <property type="entry name" value="Znf_RING/FYVE/PHD"/>
</dbReference>
<keyword evidence="1" id="KW-0732">Signal</keyword>
<protein>
    <recommendedName>
        <fullName evidence="4">RING-type domain-containing protein</fullName>
    </recommendedName>
</protein>
<dbReference type="Proteomes" id="UP000799118">
    <property type="component" value="Unassembled WGS sequence"/>
</dbReference>
<name>A0A6A4HFQ5_9AGAR</name>
<sequence length="118" mass="12788">MRFSTIFSAAVMLCAGAALALPYSSNIEARSLGTSLEARDKYATATVNDDKAQCSACQKQIRDPKGLFSYCENSSPSDPHASCKRCMEKALQQAYPQCPECHGELAVENAIAYICPKK</sequence>
<feature type="signal peptide" evidence="1">
    <location>
        <begin position="1"/>
        <end position="20"/>
    </location>
</feature>